<accession>A0AAW0GE75</accession>
<name>A0AAW0GE75_9APHY</name>
<keyword evidence="3" id="KW-1185">Reference proteome</keyword>
<proteinExistence type="predicted"/>
<evidence type="ECO:0000256" key="1">
    <source>
        <dbReference type="SAM" id="SignalP"/>
    </source>
</evidence>
<comment type="caution">
    <text evidence="2">The sequence shown here is derived from an EMBL/GenBank/DDBJ whole genome shotgun (WGS) entry which is preliminary data.</text>
</comment>
<dbReference type="AlphaFoldDB" id="A0AAW0GE75"/>
<protein>
    <submittedName>
        <fullName evidence="2">Uncharacterized protein</fullName>
    </submittedName>
</protein>
<keyword evidence="1" id="KW-0732">Signal</keyword>
<evidence type="ECO:0000313" key="2">
    <source>
        <dbReference type="EMBL" id="KAK7688242.1"/>
    </source>
</evidence>
<gene>
    <name evidence="2" type="ORF">QCA50_008612</name>
</gene>
<sequence>MFTTRVFTVAIAAVMLLVGQAHAAEITSRAALIAVDPVSACGPPNNSNHKAGSSCKYLAGPSTSSSVISGKCTVVNGTLKCVPN</sequence>
<dbReference type="Proteomes" id="UP001385951">
    <property type="component" value="Unassembled WGS sequence"/>
</dbReference>
<feature type="chain" id="PRO_5043765780" evidence="1">
    <location>
        <begin position="24"/>
        <end position="84"/>
    </location>
</feature>
<organism evidence="2 3">
    <name type="scientific">Cerrena zonata</name>
    <dbReference type="NCBI Taxonomy" id="2478898"/>
    <lineage>
        <taxon>Eukaryota</taxon>
        <taxon>Fungi</taxon>
        <taxon>Dikarya</taxon>
        <taxon>Basidiomycota</taxon>
        <taxon>Agaricomycotina</taxon>
        <taxon>Agaricomycetes</taxon>
        <taxon>Polyporales</taxon>
        <taxon>Cerrenaceae</taxon>
        <taxon>Cerrena</taxon>
    </lineage>
</organism>
<dbReference type="EMBL" id="JASBNA010000011">
    <property type="protein sequence ID" value="KAK7688242.1"/>
    <property type="molecule type" value="Genomic_DNA"/>
</dbReference>
<feature type="signal peptide" evidence="1">
    <location>
        <begin position="1"/>
        <end position="23"/>
    </location>
</feature>
<reference evidence="2 3" key="1">
    <citation type="submission" date="2022-09" db="EMBL/GenBank/DDBJ databases">
        <authorList>
            <person name="Palmer J.M."/>
        </authorList>
    </citation>
    <scope>NUCLEOTIDE SEQUENCE [LARGE SCALE GENOMIC DNA]</scope>
    <source>
        <strain evidence="2 3">DSM 7382</strain>
    </source>
</reference>
<evidence type="ECO:0000313" key="3">
    <source>
        <dbReference type="Proteomes" id="UP001385951"/>
    </source>
</evidence>